<dbReference type="GO" id="GO:0005737">
    <property type="term" value="C:cytoplasm"/>
    <property type="evidence" value="ECO:0007669"/>
    <property type="project" value="TreeGrafter"/>
</dbReference>
<comment type="caution">
    <text evidence="8">The sequence shown here is derived from an EMBL/GenBank/DDBJ whole genome shotgun (WGS) entry which is preliminary data.</text>
</comment>
<dbReference type="Pfam" id="PF00009">
    <property type="entry name" value="GTP_EFTU"/>
    <property type="match status" value="1"/>
</dbReference>
<evidence type="ECO:0000256" key="5">
    <source>
        <dbReference type="ARBA" id="ARBA00023134"/>
    </source>
</evidence>
<comment type="similarity">
    <text evidence="1">Belongs to the TRAFAC class translation factor GTPase superfamily. Classic translation factor GTPase family. IF-2 subfamily.</text>
</comment>
<protein>
    <recommendedName>
        <fullName evidence="7">Tr-type G domain-containing protein</fullName>
    </recommendedName>
</protein>
<dbReference type="GO" id="GO:0003924">
    <property type="term" value="F:GTPase activity"/>
    <property type="evidence" value="ECO:0007669"/>
    <property type="project" value="InterPro"/>
</dbReference>
<dbReference type="PANTHER" id="PTHR43381:SF20">
    <property type="entry name" value="TRANSLATION INITIATION FACTOR IF-2, MITOCHONDRIAL"/>
    <property type="match status" value="1"/>
</dbReference>
<evidence type="ECO:0000256" key="1">
    <source>
        <dbReference type="ARBA" id="ARBA00007733"/>
    </source>
</evidence>
<dbReference type="Proteomes" id="UP001367676">
    <property type="component" value="Unassembled WGS sequence"/>
</dbReference>
<evidence type="ECO:0000256" key="6">
    <source>
        <dbReference type="ARBA" id="ARBA00025162"/>
    </source>
</evidence>
<evidence type="ECO:0000313" key="9">
    <source>
        <dbReference type="Proteomes" id="UP001367676"/>
    </source>
</evidence>
<comment type="function">
    <text evidence="6">One of the essential components for the initiation of protein synthesis. Protects formylmethionyl-tRNA from spontaneous hydrolysis and promotes its binding to the 30S ribosomal subunits. Also involved in the hydrolysis of GTP during the formation of the 70S ribosomal complex.</text>
</comment>
<accession>A0AAN9TPS4</accession>
<dbReference type="SUPFAM" id="SSF50447">
    <property type="entry name" value="Translation proteins"/>
    <property type="match status" value="2"/>
</dbReference>
<evidence type="ECO:0000256" key="2">
    <source>
        <dbReference type="ARBA" id="ARBA00022540"/>
    </source>
</evidence>
<name>A0AAN9TPS4_9HEMI</name>
<dbReference type="FunFam" id="2.40.30.10:FF:000008">
    <property type="entry name" value="Translation initiation factor IF-2"/>
    <property type="match status" value="1"/>
</dbReference>
<gene>
    <name evidence="8" type="ORF">V9T40_002969</name>
</gene>
<dbReference type="Gene3D" id="2.40.30.10">
    <property type="entry name" value="Translation factors"/>
    <property type="match status" value="2"/>
</dbReference>
<dbReference type="SUPFAM" id="SSF52156">
    <property type="entry name" value="Initiation factor IF2/eIF5b, domain 3"/>
    <property type="match status" value="1"/>
</dbReference>
<sequence>MKEVREIQKQMEYISPRKRKPVVEVWEGMTIEELGKAMGKDADHVFELMEYVDNTVSYKKPTDVLDSTIIGDILEKARYRMKHRSRPILEEEDRDLYPYPPAPEDKLVKRPPIVTIMGHVDHGKTTLLDYLRKSSIVDSEFGGITQHIGAFSVTMKSGSVTFLDTPGHAAFKAMRSRGAHCTDIVVLVVAADDGVMEQTEESIRMARSADVPIIVAINKIDKHNADIELTKRMLSVQGLVPEDMGGNVQCVLISALKGTNVEDLVEAILLQAEISNLRSDPDGFVEGVVLESRVDPHLGKLATALIRRGTIRRGTIIVAGQAWAKVRLMLNDQRKQVAQATPSTPVEVSGWKIMPSPGDIILEVADEKRAHEVAEYRAKKAAKNKALEDLPVIEAKMKEHKTEYKKMLLEKRKLGVSRIKPKGPKPKEIIETYTGPRLNIIIKADVEGSLEALLDVIETYHNPLCKLDVVHFDVGAVSKNDIEIAESFDAVVYNFNVNVLPDASQLAEEKNISIRPQNIIYRFLDDVRKEINSRLPEKEMEEVTGEAVVLKMFTITDGKQKNIPVAGCRCVKGDLKKTSLYRVLRNNEEVFRGSLHSMRNIKTEVTLIKKEQECGLRFEETAYVPEAGDVIQSFRNYTVPQEIDWNPFGNIR</sequence>
<dbReference type="InterPro" id="IPR036925">
    <property type="entry name" value="TIF_IF2_dom3_sf"/>
</dbReference>
<dbReference type="EMBL" id="JBBCAQ010000006">
    <property type="protein sequence ID" value="KAK7602970.1"/>
    <property type="molecule type" value="Genomic_DNA"/>
</dbReference>
<dbReference type="PANTHER" id="PTHR43381">
    <property type="entry name" value="TRANSLATION INITIATION FACTOR IF-2-RELATED"/>
    <property type="match status" value="1"/>
</dbReference>
<dbReference type="InterPro" id="IPR053905">
    <property type="entry name" value="EF-G-like_DII"/>
</dbReference>
<dbReference type="PROSITE" id="PS51722">
    <property type="entry name" value="G_TR_2"/>
    <property type="match status" value="1"/>
</dbReference>
<dbReference type="InterPro" id="IPR027417">
    <property type="entry name" value="P-loop_NTPase"/>
</dbReference>
<keyword evidence="3" id="KW-0547">Nucleotide-binding</keyword>
<dbReference type="InterPro" id="IPR000795">
    <property type="entry name" value="T_Tr_GTP-bd_dom"/>
</dbReference>
<proteinExistence type="inferred from homology"/>
<organism evidence="8 9">
    <name type="scientific">Parthenolecanium corni</name>
    <dbReference type="NCBI Taxonomy" id="536013"/>
    <lineage>
        <taxon>Eukaryota</taxon>
        <taxon>Metazoa</taxon>
        <taxon>Ecdysozoa</taxon>
        <taxon>Arthropoda</taxon>
        <taxon>Hexapoda</taxon>
        <taxon>Insecta</taxon>
        <taxon>Pterygota</taxon>
        <taxon>Neoptera</taxon>
        <taxon>Paraneoptera</taxon>
        <taxon>Hemiptera</taxon>
        <taxon>Sternorrhyncha</taxon>
        <taxon>Coccoidea</taxon>
        <taxon>Coccidae</taxon>
        <taxon>Parthenolecanium</taxon>
    </lineage>
</organism>
<dbReference type="AlphaFoldDB" id="A0AAN9TPS4"/>
<dbReference type="InterPro" id="IPR015760">
    <property type="entry name" value="TIF_IF2"/>
</dbReference>
<reference evidence="8 9" key="1">
    <citation type="submission" date="2024-03" db="EMBL/GenBank/DDBJ databases">
        <title>Adaptation during the transition from Ophiocordyceps entomopathogen to insect associate is accompanied by gene loss and intensified selection.</title>
        <authorList>
            <person name="Ward C.M."/>
            <person name="Onetto C.A."/>
            <person name="Borneman A.R."/>
        </authorList>
    </citation>
    <scope>NUCLEOTIDE SEQUENCE [LARGE SCALE GENOMIC DNA]</scope>
    <source>
        <strain evidence="8">AWRI1</strain>
        <tissue evidence="8">Single Adult Female</tissue>
    </source>
</reference>
<dbReference type="Pfam" id="PF11987">
    <property type="entry name" value="IF-2"/>
    <property type="match status" value="1"/>
</dbReference>
<dbReference type="Gene3D" id="3.40.50.300">
    <property type="entry name" value="P-loop containing nucleotide triphosphate hydrolases"/>
    <property type="match status" value="1"/>
</dbReference>
<keyword evidence="9" id="KW-1185">Reference proteome</keyword>
<evidence type="ECO:0000259" key="7">
    <source>
        <dbReference type="PROSITE" id="PS51722"/>
    </source>
</evidence>
<dbReference type="InterPro" id="IPR044145">
    <property type="entry name" value="IF2_II"/>
</dbReference>
<dbReference type="GO" id="GO:0003743">
    <property type="term" value="F:translation initiation factor activity"/>
    <property type="evidence" value="ECO:0007669"/>
    <property type="project" value="UniProtKB-KW"/>
</dbReference>
<evidence type="ECO:0000313" key="8">
    <source>
        <dbReference type="EMBL" id="KAK7602970.1"/>
    </source>
</evidence>
<dbReference type="SUPFAM" id="SSF52540">
    <property type="entry name" value="P-loop containing nucleoside triphosphate hydrolases"/>
    <property type="match status" value="1"/>
</dbReference>
<dbReference type="Pfam" id="PF22042">
    <property type="entry name" value="EF-G_D2"/>
    <property type="match status" value="1"/>
</dbReference>
<dbReference type="InterPro" id="IPR023115">
    <property type="entry name" value="TIF_IF2_dom3"/>
</dbReference>
<dbReference type="FunFam" id="3.40.50.300:FF:000019">
    <property type="entry name" value="Translation initiation factor IF-2"/>
    <property type="match status" value="1"/>
</dbReference>
<evidence type="ECO:0000256" key="4">
    <source>
        <dbReference type="ARBA" id="ARBA00022917"/>
    </source>
</evidence>
<dbReference type="InterPro" id="IPR009000">
    <property type="entry name" value="Transl_B-barrel_sf"/>
</dbReference>
<dbReference type="FunFam" id="2.40.30.10:FF:000007">
    <property type="entry name" value="Translation initiation factor IF-2"/>
    <property type="match status" value="1"/>
</dbReference>
<dbReference type="NCBIfam" id="TIGR00231">
    <property type="entry name" value="small_GTP"/>
    <property type="match status" value="1"/>
</dbReference>
<evidence type="ECO:0000256" key="3">
    <source>
        <dbReference type="ARBA" id="ARBA00022741"/>
    </source>
</evidence>
<dbReference type="FunFam" id="3.40.50.10050:FF:000001">
    <property type="entry name" value="Translation initiation factor IF-2"/>
    <property type="match status" value="1"/>
</dbReference>
<dbReference type="CDD" id="cd01887">
    <property type="entry name" value="IF2_eIF5B"/>
    <property type="match status" value="1"/>
</dbReference>
<feature type="domain" description="Tr-type G" evidence="7">
    <location>
        <begin position="109"/>
        <end position="277"/>
    </location>
</feature>
<dbReference type="InterPro" id="IPR005225">
    <property type="entry name" value="Small_GTP-bd"/>
</dbReference>
<keyword evidence="2" id="KW-0396">Initiation factor</keyword>
<dbReference type="GO" id="GO:0005525">
    <property type="term" value="F:GTP binding"/>
    <property type="evidence" value="ECO:0007669"/>
    <property type="project" value="UniProtKB-KW"/>
</dbReference>
<dbReference type="CDD" id="cd03702">
    <property type="entry name" value="IF2_mtIF2_II"/>
    <property type="match status" value="1"/>
</dbReference>
<keyword evidence="4" id="KW-0648">Protein biosynthesis</keyword>
<keyword evidence="5" id="KW-0342">GTP-binding</keyword>
<dbReference type="Gene3D" id="3.40.50.10050">
    <property type="entry name" value="Translation initiation factor IF- 2, domain 3"/>
    <property type="match status" value="1"/>
</dbReference>